<dbReference type="OMA" id="RRIHNTH"/>
<dbReference type="GO" id="GO:0006367">
    <property type="term" value="P:transcription initiation at RNA polymerase II promoter"/>
    <property type="evidence" value="ECO:0007669"/>
    <property type="project" value="InterPro"/>
</dbReference>
<feature type="compositionally biased region" description="Basic and acidic residues" evidence="1">
    <location>
        <begin position="245"/>
        <end position="254"/>
    </location>
</feature>
<dbReference type="OrthoDB" id="341965at2759"/>
<sequence>MNNSNSSLNTIDDRPLSYILHKVLNILQSSPVPLKKLELQTQLVKEGVLLPSDHEFWSNLHNHERIFLDLNTLKYSYKSPYENIQSEVELLAYVRRHNDGLCIDDELLKANSLMDRWIRSLISKRTVRCLRQQQVAGRIRCKHGGNGSIGYSNGPGCPLWSQRPCEACANLKGIVLYPLAEDMNIEELKIDNDIRESWRSIIKNKDINLEGIIRQIKGDKAVKCLLDLNRSNNNSLLNSKRRSHKSEGKIQTDNKRRRIKIRNAHIFNNADELFCSNNFEKISNT</sequence>
<reference evidence="2" key="1">
    <citation type="submission" date="2008-06" db="EMBL/GenBank/DDBJ databases">
        <authorList>
            <person name="Lorenzi H."/>
            <person name="Inman J."/>
            <person name="Miller J."/>
            <person name="Schobel S."/>
            <person name="Amedeo P."/>
            <person name="Caler E.V."/>
            <person name="da Silva J."/>
        </authorList>
    </citation>
    <scope>NUCLEOTIDE SEQUENCE [LARGE SCALE GENOMIC DNA]</scope>
    <source>
        <strain evidence="2">RN66</strain>
    </source>
</reference>
<name>B6AJG3_CRYMR</name>
<dbReference type="GO" id="GO:0005673">
    <property type="term" value="C:transcription factor TFIIE complex"/>
    <property type="evidence" value="ECO:0007669"/>
    <property type="project" value="InterPro"/>
</dbReference>
<keyword evidence="3" id="KW-1185">Reference proteome</keyword>
<gene>
    <name evidence="2" type="ORF">CMU_021170</name>
</gene>
<dbReference type="STRING" id="441375.B6AJG3"/>
<proteinExistence type="predicted"/>
<dbReference type="InterPro" id="IPR016656">
    <property type="entry name" value="TFIIE-bsu"/>
</dbReference>
<organism evidence="2 3">
    <name type="scientific">Cryptosporidium muris (strain RN66)</name>
    <dbReference type="NCBI Taxonomy" id="441375"/>
    <lineage>
        <taxon>Eukaryota</taxon>
        <taxon>Sar</taxon>
        <taxon>Alveolata</taxon>
        <taxon>Apicomplexa</taxon>
        <taxon>Conoidasida</taxon>
        <taxon>Coccidia</taxon>
        <taxon>Eucoccidiorida</taxon>
        <taxon>Eimeriorina</taxon>
        <taxon>Cryptosporidiidae</taxon>
        <taxon>Cryptosporidium</taxon>
    </lineage>
</organism>
<dbReference type="VEuPathDB" id="CryptoDB:CMU_021170"/>
<protein>
    <submittedName>
        <fullName evidence="2">Uncharacterized protein</fullName>
    </submittedName>
</protein>
<dbReference type="GO" id="GO:0001097">
    <property type="term" value="F:TFIIH-class transcription factor complex binding"/>
    <property type="evidence" value="ECO:0007669"/>
    <property type="project" value="TreeGrafter"/>
</dbReference>
<dbReference type="GeneID" id="6997879"/>
<dbReference type="PANTHER" id="PTHR12716:SF8">
    <property type="entry name" value="TRANSCRIPTION INITIATION FACTOR IIE SUBUNIT BETA"/>
    <property type="match status" value="1"/>
</dbReference>
<evidence type="ECO:0000313" key="2">
    <source>
        <dbReference type="EMBL" id="EEA08354.1"/>
    </source>
</evidence>
<accession>B6AJG3</accession>
<dbReference type="eggNOG" id="ENOG502S8CU">
    <property type="taxonomic scope" value="Eukaryota"/>
</dbReference>
<evidence type="ECO:0000256" key="1">
    <source>
        <dbReference type="SAM" id="MobiDB-lite"/>
    </source>
</evidence>
<dbReference type="EMBL" id="DS989739">
    <property type="protein sequence ID" value="EEA08354.1"/>
    <property type="molecule type" value="Genomic_DNA"/>
</dbReference>
<dbReference type="PANTHER" id="PTHR12716">
    <property type="entry name" value="TRANSCRIPTION INITIATION FACTOR IIE, BETA SUBUNIT"/>
    <property type="match status" value="1"/>
</dbReference>
<dbReference type="AlphaFoldDB" id="B6AJG3"/>
<feature type="region of interest" description="Disordered" evidence="1">
    <location>
        <begin position="236"/>
        <end position="255"/>
    </location>
</feature>
<dbReference type="RefSeq" id="XP_002142703.1">
    <property type="nucleotide sequence ID" value="XM_002142667.1"/>
</dbReference>
<dbReference type="Proteomes" id="UP000001460">
    <property type="component" value="Unassembled WGS sequence"/>
</dbReference>
<evidence type="ECO:0000313" key="3">
    <source>
        <dbReference type="Proteomes" id="UP000001460"/>
    </source>
</evidence>